<dbReference type="Proteomes" id="UP000233786">
    <property type="component" value="Unassembled WGS sequence"/>
</dbReference>
<dbReference type="EMBL" id="PJNB01000001">
    <property type="protein sequence ID" value="PKW13128.1"/>
    <property type="molecule type" value="Genomic_DNA"/>
</dbReference>
<organism evidence="1 2">
    <name type="scientific">Saccharopolyspora spinosa</name>
    <dbReference type="NCBI Taxonomy" id="60894"/>
    <lineage>
        <taxon>Bacteria</taxon>
        <taxon>Bacillati</taxon>
        <taxon>Actinomycetota</taxon>
        <taxon>Actinomycetes</taxon>
        <taxon>Pseudonocardiales</taxon>
        <taxon>Pseudonocardiaceae</taxon>
        <taxon>Saccharopolyspora</taxon>
    </lineage>
</organism>
<dbReference type="Pfam" id="PF19760">
    <property type="entry name" value="DUF6247"/>
    <property type="match status" value="1"/>
</dbReference>
<reference evidence="1" key="1">
    <citation type="submission" date="2017-12" db="EMBL/GenBank/DDBJ databases">
        <title>Sequencing the genomes of 1000 Actinobacteria strains.</title>
        <authorList>
            <person name="Klenk H.-P."/>
        </authorList>
    </citation>
    <scope>NUCLEOTIDE SEQUENCE [LARGE SCALE GENOMIC DNA]</scope>
    <source>
        <strain evidence="1">DSM 44228</strain>
    </source>
</reference>
<gene>
    <name evidence="1" type="ORF">A8926_0635</name>
</gene>
<dbReference type="AlphaFoldDB" id="A0A2N3XR19"/>
<name>A0A2N3XR19_SACSN</name>
<sequence>MEWEHVLYRAKQPPDLTEVFELLPKWRHLTHAEHVAPGIYLRLLAKSEQITGAGQNPDAVPLEDMQAVIRQRLGQPRCINRLAKCDRPL</sequence>
<proteinExistence type="predicted"/>
<protein>
    <submittedName>
        <fullName evidence="1">Uncharacterized protein</fullName>
    </submittedName>
</protein>
<evidence type="ECO:0000313" key="2">
    <source>
        <dbReference type="Proteomes" id="UP000233786"/>
    </source>
</evidence>
<dbReference type="InterPro" id="IPR046214">
    <property type="entry name" value="DUF6247"/>
</dbReference>
<accession>A0A2N3XR19</accession>
<keyword evidence="2" id="KW-1185">Reference proteome</keyword>
<comment type="caution">
    <text evidence="1">The sequence shown here is derived from an EMBL/GenBank/DDBJ whole genome shotgun (WGS) entry which is preliminary data.</text>
</comment>
<evidence type="ECO:0000313" key="1">
    <source>
        <dbReference type="EMBL" id="PKW13128.1"/>
    </source>
</evidence>
<dbReference type="OrthoDB" id="3697826at2"/>